<evidence type="ECO:0000256" key="9">
    <source>
        <dbReference type="ARBA" id="ARBA00031636"/>
    </source>
</evidence>
<keyword evidence="2" id="KW-0813">Transport</keyword>
<proteinExistence type="predicted"/>
<keyword evidence="3" id="KW-0050">Antiport</keyword>
<dbReference type="GO" id="GO:0006811">
    <property type="term" value="P:monoatomic ion transport"/>
    <property type="evidence" value="ECO:0007669"/>
    <property type="project" value="UniProtKB-KW"/>
</dbReference>
<evidence type="ECO:0000313" key="12">
    <source>
        <dbReference type="Proteomes" id="UP000281647"/>
    </source>
</evidence>
<dbReference type="NCBIfam" id="TIGR00797">
    <property type="entry name" value="matE"/>
    <property type="match status" value="1"/>
</dbReference>
<dbReference type="Pfam" id="PF01554">
    <property type="entry name" value="MatE"/>
    <property type="match status" value="2"/>
</dbReference>
<evidence type="ECO:0000256" key="10">
    <source>
        <dbReference type="SAM" id="Phobius"/>
    </source>
</evidence>
<evidence type="ECO:0000256" key="4">
    <source>
        <dbReference type="ARBA" id="ARBA00022475"/>
    </source>
</evidence>
<dbReference type="RefSeq" id="WP_128627237.1">
    <property type="nucleotide sequence ID" value="NZ_RKST01000014.1"/>
</dbReference>
<dbReference type="PANTHER" id="PTHR43298:SF2">
    <property type="entry name" value="FMN_FAD EXPORTER YEEO-RELATED"/>
    <property type="match status" value="1"/>
</dbReference>
<protein>
    <recommendedName>
        <fullName evidence="9">Multidrug-efflux transporter</fullName>
    </recommendedName>
</protein>
<name>A0A432V4B6_9HYPH</name>
<sequence>MSSTQAYAGASPWRAEIRAMLALSWPMVLTNLAQTAMTATDVMILGRVGPNTLAASALGANLYFAPLVFGLGLMLATVPMMAREVGRNRHSVRDLRRTVRQGLWAAVFIAIPVWALLWNGEAILLAMGQEPALAAEAGDYLHALQWGLLPFYFYIVLRSFIATLERPGWALVVAFIAVAFNALANWALVFGHFGFPEMGIVGSGIATSLSSFLMFAGMALVVSLDRRFRRYHLFGRFWRADWPRFRELLWLGLPIAGMMAFEVTLFNAAAFLMGLIDAASLAAYAIAMQVCSISFMVPLGVNQAATVRVGIAYGARDPSGISRAGWTAYVIGVGFMAFAALAMITVPHSLISIFIDIGNPANAEVVTIAVTFLAFAALFQIVDGAQAVGAGMLRGLHDTRIPMVIAAIGYWGIGLPLGVVLAFHFGFRGNGIWMGLSAGLAAVALLLLIRWLRRDRLGLMGAAPMRVGLGA</sequence>
<dbReference type="GO" id="GO:0042910">
    <property type="term" value="F:xenobiotic transmembrane transporter activity"/>
    <property type="evidence" value="ECO:0007669"/>
    <property type="project" value="InterPro"/>
</dbReference>
<accession>A0A432V4B6</accession>
<comment type="subcellular location">
    <subcellularLocation>
        <location evidence="1">Cell inner membrane</location>
        <topology evidence="1">Multi-pass membrane protein</topology>
    </subcellularLocation>
</comment>
<feature type="transmembrane region" description="Helical" evidence="10">
    <location>
        <begin position="62"/>
        <end position="82"/>
    </location>
</feature>
<comment type="caution">
    <text evidence="11">The sequence shown here is derived from an EMBL/GenBank/DDBJ whole genome shotgun (WGS) entry which is preliminary data.</text>
</comment>
<feature type="transmembrane region" description="Helical" evidence="10">
    <location>
        <begin position="403"/>
        <end position="425"/>
    </location>
</feature>
<feature type="transmembrane region" description="Helical" evidence="10">
    <location>
        <begin position="140"/>
        <end position="157"/>
    </location>
</feature>
<keyword evidence="8 10" id="KW-0472">Membrane</keyword>
<evidence type="ECO:0000256" key="7">
    <source>
        <dbReference type="ARBA" id="ARBA00023065"/>
    </source>
</evidence>
<dbReference type="GO" id="GO:0005886">
    <property type="term" value="C:plasma membrane"/>
    <property type="evidence" value="ECO:0007669"/>
    <property type="project" value="UniProtKB-SubCell"/>
</dbReference>
<feature type="transmembrane region" description="Helical" evidence="10">
    <location>
        <begin position="248"/>
        <end position="276"/>
    </location>
</feature>
<feature type="transmembrane region" description="Helical" evidence="10">
    <location>
        <begin position="103"/>
        <end position="120"/>
    </location>
</feature>
<feature type="transmembrane region" description="Helical" evidence="10">
    <location>
        <begin position="361"/>
        <end position="382"/>
    </location>
</feature>
<dbReference type="InterPro" id="IPR002528">
    <property type="entry name" value="MATE_fam"/>
</dbReference>
<evidence type="ECO:0000313" key="11">
    <source>
        <dbReference type="EMBL" id="RUM97064.1"/>
    </source>
</evidence>
<evidence type="ECO:0000256" key="6">
    <source>
        <dbReference type="ARBA" id="ARBA00022989"/>
    </source>
</evidence>
<evidence type="ECO:0000256" key="3">
    <source>
        <dbReference type="ARBA" id="ARBA00022449"/>
    </source>
</evidence>
<organism evidence="11 12">
    <name type="scientific">Borborobacter arsenicus</name>
    <dbReference type="NCBI Taxonomy" id="1851146"/>
    <lineage>
        <taxon>Bacteria</taxon>
        <taxon>Pseudomonadati</taxon>
        <taxon>Pseudomonadota</taxon>
        <taxon>Alphaproteobacteria</taxon>
        <taxon>Hyphomicrobiales</taxon>
        <taxon>Phyllobacteriaceae</taxon>
        <taxon>Borborobacter</taxon>
    </lineage>
</organism>
<dbReference type="OrthoDB" id="9780160at2"/>
<evidence type="ECO:0000256" key="2">
    <source>
        <dbReference type="ARBA" id="ARBA00022448"/>
    </source>
</evidence>
<feature type="transmembrane region" description="Helical" evidence="10">
    <location>
        <begin position="282"/>
        <end position="305"/>
    </location>
</feature>
<keyword evidence="5 10" id="KW-0812">Transmembrane</keyword>
<gene>
    <name evidence="11" type="ORF">EET67_14435</name>
</gene>
<keyword evidence="6 10" id="KW-1133">Transmembrane helix</keyword>
<feature type="transmembrane region" description="Helical" evidence="10">
    <location>
        <begin position="200"/>
        <end position="224"/>
    </location>
</feature>
<feature type="transmembrane region" description="Helical" evidence="10">
    <location>
        <begin position="169"/>
        <end position="188"/>
    </location>
</feature>
<evidence type="ECO:0000256" key="8">
    <source>
        <dbReference type="ARBA" id="ARBA00023136"/>
    </source>
</evidence>
<dbReference type="EMBL" id="RKST01000014">
    <property type="protein sequence ID" value="RUM97064.1"/>
    <property type="molecule type" value="Genomic_DNA"/>
</dbReference>
<evidence type="ECO:0000256" key="1">
    <source>
        <dbReference type="ARBA" id="ARBA00004429"/>
    </source>
</evidence>
<feature type="transmembrane region" description="Helical" evidence="10">
    <location>
        <begin position="326"/>
        <end position="355"/>
    </location>
</feature>
<keyword evidence="4" id="KW-1003">Cell membrane</keyword>
<dbReference type="CDD" id="cd13131">
    <property type="entry name" value="MATE_NorM_like"/>
    <property type="match status" value="1"/>
</dbReference>
<dbReference type="InterPro" id="IPR048279">
    <property type="entry name" value="MdtK-like"/>
</dbReference>
<dbReference type="PIRSF" id="PIRSF006603">
    <property type="entry name" value="DinF"/>
    <property type="match status" value="1"/>
</dbReference>
<keyword evidence="12" id="KW-1185">Reference proteome</keyword>
<evidence type="ECO:0000256" key="5">
    <source>
        <dbReference type="ARBA" id="ARBA00022692"/>
    </source>
</evidence>
<dbReference type="InterPro" id="IPR050222">
    <property type="entry name" value="MATE_MdtK"/>
</dbReference>
<reference evidence="11 12" key="1">
    <citation type="submission" date="2018-11" db="EMBL/GenBank/DDBJ databases">
        <title>Pseudaminobacter arsenicus sp. nov., an arsenic-resistant bacterium isolated from arsenic-rich aquifers.</title>
        <authorList>
            <person name="Mu Y."/>
        </authorList>
    </citation>
    <scope>NUCLEOTIDE SEQUENCE [LARGE SCALE GENOMIC DNA]</scope>
    <source>
        <strain evidence="11 12">CB3</strain>
    </source>
</reference>
<feature type="transmembrane region" description="Helical" evidence="10">
    <location>
        <begin position="431"/>
        <end position="452"/>
    </location>
</feature>
<dbReference type="PANTHER" id="PTHR43298">
    <property type="entry name" value="MULTIDRUG RESISTANCE PROTEIN NORM-RELATED"/>
    <property type="match status" value="1"/>
</dbReference>
<keyword evidence="7" id="KW-0406">Ion transport</keyword>
<dbReference type="Proteomes" id="UP000281647">
    <property type="component" value="Unassembled WGS sequence"/>
</dbReference>
<dbReference type="AlphaFoldDB" id="A0A432V4B6"/>
<dbReference type="GO" id="GO:0015297">
    <property type="term" value="F:antiporter activity"/>
    <property type="evidence" value="ECO:0007669"/>
    <property type="project" value="UniProtKB-KW"/>
</dbReference>